<dbReference type="AlphaFoldDB" id="A0A8X8ZPM0"/>
<protein>
    <recommendedName>
        <fullName evidence="6">Protein FAR1-RELATED SEQUENCE</fullName>
    </recommendedName>
</protein>
<dbReference type="Pfam" id="PF03101">
    <property type="entry name" value="FAR1"/>
    <property type="match status" value="1"/>
</dbReference>
<comment type="caution">
    <text evidence="9">The sequence shown here is derived from an EMBL/GenBank/DDBJ whole genome shotgun (WGS) entry which is preliminary data.</text>
</comment>
<evidence type="ECO:0000256" key="4">
    <source>
        <dbReference type="ARBA" id="ARBA00022833"/>
    </source>
</evidence>
<reference evidence="9" key="1">
    <citation type="submission" date="2018-01" db="EMBL/GenBank/DDBJ databases">
        <authorList>
            <person name="Mao J.F."/>
        </authorList>
    </citation>
    <scope>NUCLEOTIDE SEQUENCE</scope>
    <source>
        <strain evidence="9">Huo1</strain>
        <tissue evidence="9">Leaf</tissue>
    </source>
</reference>
<dbReference type="GO" id="GO:0005634">
    <property type="term" value="C:nucleus"/>
    <property type="evidence" value="ECO:0007669"/>
    <property type="project" value="UniProtKB-SubCell"/>
</dbReference>
<dbReference type="Proteomes" id="UP000298416">
    <property type="component" value="Unassembled WGS sequence"/>
</dbReference>
<evidence type="ECO:0000256" key="2">
    <source>
        <dbReference type="ARBA" id="ARBA00022723"/>
    </source>
</evidence>
<evidence type="ECO:0000256" key="5">
    <source>
        <dbReference type="PROSITE-ProRule" id="PRU00325"/>
    </source>
</evidence>
<dbReference type="OrthoDB" id="1927586at2759"/>
<comment type="similarity">
    <text evidence="1 6">Belongs to the FHY3/FAR1 family.</text>
</comment>
<proteinExistence type="inferred from homology"/>
<comment type="subcellular location">
    <subcellularLocation>
        <location evidence="6">Nucleus</location>
    </subcellularLocation>
</comment>
<evidence type="ECO:0000256" key="6">
    <source>
        <dbReference type="RuleBase" id="RU367018"/>
    </source>
</evidence>
<dbReference type="PROSITE" id="PS50966">
    <property type="entry name" value="ZF_SWIM"/>
    <property type="match status" value="1"/>
</dbReference>
<dbReference type="InterPro" id="IPR018289">
    <property type="entry name" value="MULE_transposase_dom"/>
</dbReference>
<comment type="function">
    <text evidence="6">Putative transcription activator involved in regulating light control of development.</text>
</comment>
<gene>
    <name evidence="9" type="ORF">SASPL_125191</name>
</gene>
<dbReference type="Pfam" id="PF10551">
    <property type="entry name" value="MULE"/>
    <property type="match status" value="1"/>
</dbReference>
<evidence type="ECO:0000256" key="7">
    <source>
        <dbReference type="SAM" id="MobiDB-lite"/>
    </source>
</evidence>
<reference evidence="9" key="2">
    <citation type="submission" date="2020-08" db="EMBL/GenBank/DDBJ databases">
        <title>Plant Genome Project.</title>
        <authorList>
            <person name="Zhang R.-G."/>
        </authorList>
    </citation>
    <scope>NUCLEOTIDE SEQUENCE</scope>
    <source>
        <strain evidence="9">Huo1</strain>
        <tissue evidence="9">Leaf</tissue>
    </source>
</reference>
<dbReference type="SMART" id="SM00575">
    <property type="entry name" value="ZnF_PMZ"/>
    <property type="match status" value="1"/>
</dbReference>
<dbReference type="PANTHER" id="PTHR31669">
    <property type="entry name" value="PROTEIN FAR1-RELATED SEQUENCE 10-RELATED"/>
    <property type="match status" value="1"/>
</dbReference>
<keyword evidence="3 5" id="KW-0863">Zinc-finger</keyword>
<dbReference type="Pfam" id="PF04434">
    <property type="entry name" value="SWIM"/>
    <property type="match status" value="1"/>
</dbReference>
<dbReference type="GO" id="GO:0006355">
    <property type="term" value="P:regulation of DNA-templated transcription"/>
    <property type="evidence" value="ECO:0007669"/>
    <property type="project" value="UniProtKB-UniRule"/>
</dbReference>
<dbReference type="InterPro" id="IPR007527">
    <property type="entry name" value="Znf_SWIM"/>
</dbReference>
<keyword evidence="6" id="KW-0539">Nucleus</keyword>
<sequence length="869" mass="97823">MEKKKKSRGAPTQHGDDEAESLNGISTSEADAAGNKKPYVNMEFESQEAAREFYDSYARRVGFSTHVGQYTRNKPDGPIVSWEFFCSSEIFKRKNVESCNAMLQVESKDPDTWVVTKFVEDHNHSILSPGKVHSHRPHRHFAGTTKNGVPETSDNQSDVMVSVDGNHVFYDSNLVMGNTSSLGANTVAKNMSPAETISVGRTASCVETHRTTMSSVPVMPLQYVQPSSRRRSLGRDAHDLMTYFRKMQAENPGFYYAIQLDDDNRLSNVFWADARSRSAYSHFGDAVTFDTMYRPNQFQVPFAPFTGVNNHGQMVLFGCALLFDESEASFAWVFKTWLSAMNNRPPVSIKTDQDRAIKVAVNQVFPEARHCICKWHILREGQERLAHIYLARPSFYGELYSCINFSETVEDFESSWSSILDKYDIQKNEWLQAVYKARKQWAPVYFRDTFFAALSSNHGVSSFFDDYVNQQTTIPMFFKQYERALENLLEREIEADYYTISTTPVLKTPSPMEQQAANLYTKKVFEKFQEELVETFVHTANKIDGDGAISKFRVAKYEHDYKAYSVILDVAEMNASCSCQMFEYSGVLCRHILTVFTVTNVLMVPSQYILKRWTQDARAGLLDEQDTGVCVESLTVRLNNLCRQALKFAEEGAIAAETYSAAVEALQEGVRKIALVKKIVAKNKPATYQSSGNSNDTGNKKASVTTPDMIPSLWPWQDALPNRFNLNDAGVQAADLGQPTLAPLAINRDGVLADNTVVLTCFNSMTWVIENKTTTNKVALINLKLQDYGKAPSGETEVQFRLTRTTLEPMLKSMAYISQQLSAPANKVAVINLKLQDASTTGEAEVKFQVSKDTLGSMLRSMAYIRQQL</sequence>
<feature type="region of interest" description="Disordered" evidence="7">
    <location>
        <begin position="126"/>
        <end position="154"/>
    </location>
</feature>
<dbReference type="InterPro" id="IPR004330">
    <property type="entry name" value="FAR1_DNA_bnd_dom"/>
</dbReference>
<feature type="domain" description="SWIM-type" evidence="8">
    <location>
        <begin position="564"/>
        <end position="600"/>
    </location>
</feature>
<evidence type="ECO:0000313" key="10">
    <source>
        <dbReference type="Proteomes" id="UP000298416"/>
    </source>
</evidence>
<evidence type="ECO:0000256" key="1">
    <source>
        <dbReference type="ARBA" id="ARBA00005889"/>
    </source>
</evidence>
<feature type="region of interest" description="Disordered" evidence="7">
    <location>
        <begin position="1"/>
        <end position="34"/>
    </location>
</feature>
<dbReference type="PANTHER" id="PTHR31669:SF160">
    <property type="entry name" value="PROTEIN FAR1-RELATED SEQUENCE"/>
    <property type="match status" value="1"/>
</dbReference>
<dbReference type="InterPro" id="IPR031052">
    <property type="entry name" value="FHY3/FAR1"/>
</dbReference>
<feature type="compositionally biased region" description="Polar residues" evidence="7">
    <location>
        <begin position="144"/>
        <end position="154"/>
    </location>
</feature>
<evidence type="ECO:0000259" key="8">
    <source>
        <dbReference type="PROSITE" id="PS50966"/>
    </source>
</evidence>
<feature type="compositionally biased region" description="Basic residues" evidence="7">
    <location>
        <begin position="132"/>
        <end position="141"/>
    </location>
</feature>
<dbReference type="InterPro" id="IPR006564">
    <property type="entry name" value="Znf_PMZ"/>
</dbReference>
<dbReference type="GO" id="GO:0008270">
    <property type="term" value="F:zinc ion binding"/>
    <property type="evidence" value="ECO:0007669"/>
    <property type="project" value="UniProtKB-UniRule"/>
</dbReference>
<accession>A0A8X8ZPM0</accession>
<keyword evidence="10" id="KW-1185">Reference proteome</keyword>
<dbReference type="EMBL" id="PNBA02000009">
    <property type="protein sequence ID" value="KAG6412512.1"/>
    <property type="molecule type" value="Genomic_DNA"/>
</dbReference>
<keyword evidence="4 6" id="KW-0862">Zinc</keyword>
<organism evidence="9">
    <name type="scientific">Salvia splendens</name>
    <name type="common">Scarlet sage</name>
    <dbReference type="NCBI Taxonomy" id="180675"/>
    <lineage>
        <taxon>Eukaryota</taxon>
        <taxon>Viridiplantae</taxon>
        <taxon>Streptophyta</taxon>
        <taxon>Embryophyta</taxon>
        <taxon>Tracheophyta</taxon>
        <taxon>Spermatophyta</taxon>
        <taxon>Magnoliopsida</taxon>
        <taxon>eudicotyledons</taxon>
        <taxon>Gunneridae</taxon>
        <taxon>Pentapetalae</taxon>
        <taxon>asterids</taxon>
        <taxon>lamiids</taxon>
        <taxon>Lamiales</taxon>
        <taxon>Lamiaceae</taxon>
        <taxon>Nepetoideae</taxon>
        <taxon>Mentheae</taxon>
        <taxon>Salviinae</taxon>
        <taxon>Salvia</taxon>
        <taxon>Salvia subgen. Calosphace</taxon>
        <taxon>core Calosphace</taxon>
    </lineage>
</organism>
<evidence type="ECO:0000313" key="9">
    <source>
        <dbReference type="EMBL" id="KAG6412512.1"/>
    </source>
</evidence>
<keyword evidence="2 6" id="KW-0479">Metal-binding</keyword>
<evidence type="ECO:0000256" key="3">
    <source>
        <dbReference type="ARBA" id="ARBA00022771"/>
    </source>
</evidence>
<name>A0A8X8ZPM0_SALSN</name>